<organism evidence="9 10">
    <name type="scientific">Streblomastix strix</name>
    <dbReference type="NCBI Taxonomy" id="222440"/>
    <lineage>
        <taxon>Eukaryota</taxon>
        <taxon>Metamonada</taxon>
        <taxon>Preaxostyla</taxon>
        <taxon>Oxymonadida</taxon>
        <taxon>Streblomastigidae</taxon>
        <taxon>Streblomastix</taxon>
    </lineage>
</organism>
<comment type="caution">
    <text evidence="9">The sequence shown here is derived from an EMBL/GenBank/DDBJ whole genome shotgun (WGS) entry which is preliminary data.</text>
</comment>
<evidence type="ECO:0000256" key="7">
    <source>
        <dbReference type="SAM" id="MobiDB-lite"/>
    </source>
</evidence>
<dbReference type="Gene3D" id="3.30.1600.10">
    <property type="entry name" value="SIR2/SIRT2 'Small Domain"/>
    <property type="match status" value="1"/>
</dbReference>
<feature type="region of interest" description="Disordered" evidence="7">
    <location>
        <begin position="1"/>
        <end position="49"/>
    </location>
</feature>
<feature type="active site" description="Proton acceptor" evidence="6">
    <location>
        <position position="171"/>
    </location>
</feature>
<evidence type="ECO:0000313" key="10">
    <source>
        <dbReference type="Proteomes" id="UP000324800"/>
    </source>
</evidence>
<dbReference type="Pfam" id="PF02146">
    <property type="entry name" value="SIR2"/>
    <property type="match status" value="1"/>
</dbReference>
<feature type="binding site" evidence="6">
    <location>
        <position position="206"/>
    </location>
    <ligand>
        <name>Zn(2+)</name>
        <dbReference type="ChEBI" id="CHEBI:29105"/>
    </ligand>
</feature>
<keyword evidence="4 6" id="KW-0862">Zinc</keyword>
<sequence>MSVEESKIPIASQSLNAETRKSGDDEGDINQKMQELTIGKEAPKNEPEDYHTFDDAVKLLREKRKIVVVTGAGISVSCGIPDFRSKDGLYERLRQQGQESPESLFHISNFLKDPSIFYKYREVICPTRYVPSPVHFFLSKLEAEGKILRVYTQNIDGLDPRAGISRLIQCHGTFATASCMQCHHQVKIEEIEPKFIAKEVAYCEVCEQTQTEKKGVYKPDFVFFGENLPKVFNVSLEEELPKADCVLVIGSALAVYPVASIPQIVKYGVPQILINRDIVGRPGQFNIQLLGDCDDVVIELINALGWQKEIPLTLEQRRRASEEIDKLMKEENGKRDRDVEGQKKMRDFLIAMSQEQEEENKINIIQTFAEPNITRFKKETK</sequence>
<accession>A0A5J4WBZ3</accession>
<dbReference type="Gene3D" id="3.40.50.1220">
    <property type="entry name" value="TPP-binding domain"/>
    <property type="match status" value="1"/>
</dbReference>
<dbReference type="SUPFAM" id="SSF52467">
    <property type="entry name" value="DHS-like NAD/FAD-binding domain"/>
    <property type="match status" value="1"/>
</dbReference>
<dbReference type="InterPro" id="IPR029035">
    <property type="entry name" value="DHS-like_NAD/FAD-binding_dom"/>
</dbReference>
<dbReference type="PANTHER" id="PTHR11085:SF9">
    <property type="entry name" value="NAD-DEPENDENT PROTEIN DEACETYLASE SIRTUIN-1"/>
    <property type="match status" value="1"/>
</dbReference>
<feature type="domain" description="Deacetylase sirtuin-type" evidence="8">
    <location>
        <begin position="46"/>
        <end position="307"/>
    </location>
</feature>
<feature type="binding site" evidence="6">
    <location>
        <position position="203"/>
    </location>
    <ligand>
        <name>Zn(2+)</name>
        <dbReference type="ChEBI" id="CHEBI:29105"/>
    </ligand>
</feature>
<keyword evidence="3 6" id="KW-0479">Metal-binding</keyword>
<dbReference type="InterPro" id="IPR050134">
    <property type="entry name" value="NAD-dep_sirtuin_deacylases"/>
</dbReference>
<dbReference type="PANTHER" id="PTHR11085">
    <property type="entry name" value="NAD-DEPENDENT PROTEIN DEACYLASE SIRTUIN-5, MITOCHONDRIAL-RELATED"/>
    <property type="match status" value="1"/>
</dbReference>
<protein>
    <submittedName>
        <fullName evidence="9">Putative NAD-dependent protein deacetylase sirtuin-1</fullName>
    </submittedName>
</protein>
<dbReference type="GO" id="GO:0070403">
    <property type="term" value="F:NAD+ binding"/>
    <property type="evidence" value="ECO:0007669"/>
    <property type="project" value="InterPro"/>
</dbReference>
<evidence type="ECO:0000256" key="5">
    <source>
        <dbReference type="ARBA" id="ARBA00023027"/>
    </source>
</evidence>
<dbReference type="GO" id="GO:0046872">
    <property type="term" value="F:metal ion binding"/>
    <property type="evidence" value="ECO:0007669"/>
    <property type="project" value="UniProtKB-KW"/>
</dbReference>
<reference evidence="9 10" key="1">
    <citation type="submission" date="2019-03" db="EMBL/GenBank/DDBJ databases">
        <title>Single cell metagenomics reveals metabolic interactions within the superorganism composed of flagellate Streblomastix strix and complex community of Bacteroidetes bacteria on its surface.</title>
        <authorList>
            <person name="Treitli S.C."/>
            <person name="Kolisko M."/>
            <person name="Husnik F."/>
            <person name="Keeling P."/>
            <person name="Hampl V."/>
        </authorList>
    </citation>
    <scope>NUCLEOTIDE SEQUENCE [LARGE SCALE GENOMIC DNA]</scope>
    <source>
        <strain evidence="9">ST1C</strain>
    </source>
</reference>
<dbReference type="Proteomes" id="UP000324800">
    <property type="component" value="Unassembled WGS sequence"/>
</dbReference>
<evidence type="ECO:0000256" key="3">
    <source>
        <dbReference type="ARBA" id="ARBA00022723"/>
    </source>
</evidence>
<evidence type="ECO:0000256" key="2">
    <source>
        <dbReference type="ARBA" id="ARBA00022679"/>
    </source>
</evidence>
<comment type="cofactor">
    <cofactor evidence="1">
        <name>Zn(2+)</name>
        <dbReference type="ChEBI" id="CHEBI:29105"/>
    </cofactor>
</comment>
<proteinExistence type="predicted"/>
<dbReference type="InterPro" id="IPR026590">
    <property type="entry name" value="Ssirtuin_cat_dom"/>
</dbReference>
<keyword evidence="5" id="KW-0520">NAD</keyword>
<dbReference type="OrthoDB" id="420264at2759"/>
<name>A0A5J4WBZ3_9EUKA</name>
<evidence type="ECO:0000256" key="4">
    <source>
        <dbReference type="ARBA" id="ARBA00022833"/>
    </source>
</evidence>
<dbReference type="EMBL" id="SNRW01002573">
    <property type="protein sequence ID" value="KAA6392340.1"/>
    <property type="molecule type" value="Genomic_DNA"/>
</dbReference>
<dbReference type="PROSITE" id="PS50305">
    <property type="entry name" value="SIRTUIN"/>
    <property type="match status" value="1"/>
</dbReference>
<dbReference type="GO" id="GO:0017136">
    <property type="term" value="F:histone deacetylase activity, NAD-dependent"/>
    <property type="evidence" value="ECO:0007669"/>
    <property type="project" value="TreeGrafter"/>
</dbReference>
<dbReference type="AlphaFoldDB" id="A0A5J4WBZ3"/>
<gene>
    <name evidence="9" type="ORF">EZS28_012130</name>
</gene>
<keyword evidence="2" id="KW-0808">Transferase</keyword>
<dbReference type="InterPro" id="IPR026591">
    <property type="entry name" value="Sirtuin_cat_small_dom_sf"/>
</dbReference>
<evidence type="ECO:0000256" key="1">
    <source>
        <dbReference type="ARBA" id="ARBA00001947"/>
    </source>
</evidence>
<evidence type="ECO:0000256" key="6">
    <source>
        <dbReference type="PROSITE-ProRule" id="PRU00236"/>
    </source>
</evidence>
<evidence type="ECO:0000259" key="8">
    <source>
        <dbReference type="PROSITE" id="PS50305"/>
    </source>
</evidence>
<feature type="binding site" evidence="6">
    <location>
        <position position="182"/>
    </location>
    <ligand>
        <name>Zn(2+)</name>
        <dbReference type="ChEBI" id="CHEBI:29105"/>
    </ligand>
</feature>
<feature type="binding site" evidence="6">
    <location>
        <position position="179"/>
    </location>
    <ligand>
        <name>Zn(2+)</name>
        <dbReference type="ChEBI" id="CHEBI:29105"/>
    </ligand>
</feature>
<dbReference type="InterPro" id="IPR003000">
    <property type="entry name" value="Sirtuin"/>
</dbReference>
<evidence type="ECO:0000313" key="9">
    <source>
        <dbReference type="EMBL" id="KAA6392340.1"/>
    </source>
</evidence>
<dbReference type="GO" id="GO:0005634">
    <property type="term" value="C:nucleus"/>
    <property type="evidence" value="ECO:0007669"/>
    <property type="project" value="TreeGrafter"/>
</dbReference>